<dbReference type="Pfam" id="PF25310">
    <property type="entry name" value="VG15"/>
    <property type="match status" value="1"/>
</dbReference>
<dbReference type="EMBL" id="BK014809">
    <property type="protein sequence ID" value="DAD76795.1"/>
    <property type="molecule type" value="Genomic_DNA"/>
</dbReference>
<dbReference type="InterPro" id="IPR057369">
    <property type="entry name" value="VG15"/>
</dbReference>
<name>A0A8S5M3Z9_9CAUD</name>
<sequence>MALAALAAAFGRLDLSSPERARDALLVVMPAIAAQYGDLAASSAAEWYERLRADAVGGPYSAILADGPSEVQVVQATRWAVGGLWGADPPGVQATLGNTLARFIGQQGKDTVHRNVAVDPAKPRWARVPGPGGCCAWCSMLASRGFVYASAATAGQGHAYHDHCSCVPTPLWKGQSHRIRGYDPKGLRAAYDEARAAVKASGATVDDKAIAAEMRRIAPESFTDGVSPAE</sequence>
<proteinExistence type="predicted"/>
<reference evidence="1" key="1">
    <citation type="journal article" date="2021" name="Proc. Natl. Acad. Sci. U.S.A.">
        <title>A Catalog of Tens of Thousands of Viruses from Human Metagenomes Reveals Hidden Associations with Chronic Diseases.</title>
        <authorList>
            <person name="Tisza M.J."/>
            <person name="Buck C.B."/>
        </authorList>
    </citation>
    <scope>NUCLEOTIDE SEQUENCE</scope>
    <source>
        <strain evidence="1">CtDMf1</strain>
    </source>
</reference>
<protein>
    <submittedName>
        <fullName evidence="1">Minor capsid protein</fullName>
    </submittedName>
</protein>
<accession>A0A8S5M3Z9</accession>
<organism evidence="1">
    <name type="scientific">Siphoviridae sp. ctDMf1</name>
    <dbReference type="NCBI Taxonomy" id="2826197"/>
    <lineage>
        <taxon>Viruses</taxon>
        <taxon>Duplodnaviria</taxon>
        <taxon>Heunggongvirae</taxon>
        <taxon>Uroviricota</taxon>
        <taxon>Caudoviricetes</taxon>
    </lineage>
</organism>
<evidence type="ECO:0000313" key="1">
    <source>
        <dbReference type="EMBL" id="DAD76795.1"/>
    </source>
</evidence>